<name>A0A2U1L376_ARTAN</name>
<accession>A0A2U1L376</accession>
<dbReference type="OrthoDB" id="10263824at2759"/>
<sequence>MRMLNQKVVIQNQATPLDLSKITEMRLVPSDPTKSPTYLENVLRENIADGQPRTHRPKKKIIVVVEGIYNIEGELCKLPEIWHA</sequence>
<dbReference type="STRING" id="35608.A0A2U1L376"/>
<dbReference type="EMBL" id="PKPP01011819">
    <property type="protein sequence ID" value="PWA43446.1"/>
    <property type="molecule type" value="Genomic_DNA"/>
</dbReference>
<evidence type="ECO:0000313" key="2">
    <source>
        <dbReference type="Proteomes" id="UP000245207"/>
    </source>
</evidence>
<dbReference type="InterPro" id="IPR015421">
    <property type="entry name" value="PyrdxlP-dep_Trfase_major"/>
</dbReference>
<keyword evidence="1" id="KW-0808">Transferase</keyword>
<protein>
    <submittedName>
        <fullName evidence="1">Serine C-palmitoyltransferase</fullName>
    </submittedName>
</protein>
<organism evidence="1 2">
    <name type="scientific">Artemisia annua</name>
    <name type="common">Sweet wormwood</name>
    <dbReference type="NCBI Taxonomy" id="35608"/>
    <lineage>
        <taxon>Eukaryota</taxon>
        <taxon>Viridiplantae</taxon>
        <taxon>Streptophyta</taxon>
        <taxon>Embryophyta</taxon>
        <taxon>Tracheophyta</taxon>
        <taxon>Spermatophyta</taxon>
        <taxon>Magnoliopsida</taxon>
        <taxon>eudicotyledons</taxon>
        <taxon>Gunneridae</taxon>
        <taxon>Pentapetalae</taxon>
        <taxon>asterids</taxon>
        <taxon>campanulids</taxon>
        <taxon>Asterales</taxon>
        <taxon>Asteraceae</taxon>
        <taxon>Asteroideae</taxon>
        <taxon>Anthemideae</taxon>
        <taxon>Artemisiinae</taxon>
        <taxon>Artemisia</taxon>
    </lineage>
</organism>
<dbReference type="Proteomes" id="UP000245207">
    <property type="component" value="Unassembled WGS sequence"/>
</dbReference>
<dbReference type="Gene3D" id="3.40.640.10">
    <property type="entry name" value="Type I PLP-dependent aspartate aminotransferase-like (Major domain)"/>
    <property type="match status" value="1"/>
</dbReference>
<gene>
    <name evidence="1" type="ORF">CTI12_AA505410</name>
</gene>
<evidence type="ECO:0000313" key="1">
    <source>
        <dbReference type="EMBL" id="PWA43446.1"/>
    </source>
</evidence>
<reference evidence="1 2" key="1">
    <citation type="journal article" date="2018" name="Mol. Plant">
        <title>The genome of Artemisia annua provides insight into the evolution of Asteraceae family and artemisinin biosynthesis.</title>
        <authorList>
            <person name="Shen Q."/>
            <person name="Zhang L."/>
            <person name="Liao Z."/>
            <person name="Wang S."/>
            <person name="Yan T."/>
            <person name="Shi P."/>
            <person name="Liu M."/>
            <person name="Fu X."/>
            <person name="Pan Q."/>
            <person name="Wang Y."/>
            <person name="Lv Z."/>
            <person name="Lu X."/>
            <person name="Zhang F."/>
            <person name="Jiang W."/>
            <person name="Ma Y."/>
            <person name="Chen M."/>
            <person name="Hao X."/>
            <person name="Li L."/>
            <person name="Tang Y."/>
            <person name="Lv G."/>
            <person name="Zhou Y."/>
            <person name="Sun X."/>
            <person name="Brodelius P.E."/>
            <person name="Rose J.K.C."/>
            <person name="Tang K."/>
        </authorList>
    </citation>
    <scope>NUCLEOTIDE SEQUENCE [LARGE SCALE GENOMIC DNA]</scope>
    <source>
        <strain evidence="2">cv. Huhao1</strain>
        <tissue evidence="1">Leaf</tissue>
    </source>
</reference>
<keyword evidence="2" id="KW-1185">Reference proteome</keyword>
<comment type="caution">
    <text evidence="1">The sequence shown here is derived from an EMBL/GenBank/DDBJ whole genome shotgun (WGS) entry which is preliminary data.</text>
</comment>
<dbReference type="AlphaFoldDB" id="A0A2U1L376"/>
<proteinExistence type="predicted"/>
<dbReference type="GO" id="GO:0016740">
    <property type="term" value="F:transferase activity"/>
    <property type="evidence" value="ECO:0007669"/>
    <property type="project" value="UniProtKB-KW"/>
</dbReference>